<feature type="domain" description="Pyruvate carboxyltransferase" evidence="3">
    <location>
        <begin position="3"/>
        <end position="262"/>
    </location>
</feature>
<dbReference type="PANTHER" id="PTHR43538:SF1">
    <property type="entry name" value="(R)-CITRAMALATE SYNTHASE"/>
    <property type="match status" value="1"/>
</dbReference>
<organism evidence="4 5">
    <name type="scientific">Ectopseudomonas composti</name>
    <dbReference type="NCBI Taxonomy" id="658457"/>
    <lineage>
        <taxon>Bacteria</taxon>
        <taxon>Pseudomonadati</taxon>
        <taxon>Pseudomonadota</taxon>
        <taxon>Gammaproteobacteria</taxon>
        <taxon>Pseudomonadales</taxon>
        <taxon>Pseudomonadaceae</taxon>
        <taxon>Ectopseudomonas</taxon>
    </lineage>
</organism>
<comment type="pathway">
    <text evidence="1">Amino-acid biosynthesis.</text>
</comment>
<name>A0A1I5JJN3_9GAMM</name>
<dbReference type="SUPFAM" id="SSF51569">
    <property type="entry name" value="Aldolase"/>
    <property type="match status" value="1"/>
</dbReference>
<dbReference type="Proteomes" id="UP000182400">
    <property type="component" value="Unassembled WGS sequence"/>
</dbReference>
<sequence>MPVVMLDCTLRDGGYYNNWDFEQGLVQRYLHAMASAKIDYVELGLRGFSRSGFFGPYAFSRDDHLCDLGLPKELHYGVMVNAAELLKHADGANVAVTQLFGPASESLIELVRVACHLREVAGVLDACRWLKSQGYRIGLNIMQIAECSVDELAIQVSAIPNDVVDVLYFADSTGGMSPAQVSAVTALLRKRWSGALGIHAHDNRALAHANTLQAISDGVTWVDSTVTGMGRGPGNAKTEYLALEFAEQRVGANTAPLLKLVSRDFLPMQQVFGWGTNTYYYLAGKHGIHPTYVQEMLGDSRYSGADLATTLEALKRGGARTFSSDTLEAARHFYYGEAIGSWAPRETLQGREALLIGAGPGITRHRQALERYIRKNDPIVVVLNTHSVLDDAAVNLRLACHPLRLMADLRDYAELRQPLVTPASMLPSDVREALSTLKLLDFGISVRPGVFEFADHSCTVPNTLALSYALAMLASGDVSRILLAGFDGYAGDDPRNRELDQTLELFQAQPAAPELLAITPTRLQLPISSVYAL</sequence>
<evidence type="ECO:0000313" key="5">
    <source>
        <dbReference type="Proteomes" id="UP000182400"/>
    </source>
</evidence>
<proteinExistence type="predicted"/>
<dbReference type="OrthoDB" id="9803573at2"/>
<dbReference type="CDD" id="cd07944">
    <property type="entry name" value="DRE_TIM_HOA_like"/>
    <property type="match status" value="1"/>
</dbReference>
<dbReference type="PROSITE" id="PS50991">
    <property type="entry name" value="PYR_CT"/>
    <property type="match status" value="1"/>
</dbReference>
<dbReference type="EMBL" id="FOWP01000001">
    <property type="protein sequence ID" value="SFO73014.1"/>
    <property type="molecule type" value="Genomic_DNA"/>
</dbReference>
<dbReference type="AlphaFoldDB" id="A0A1I5JJN3"/>
<dbReference type="Gene3D" id="3.20.20.70">
    <property type="entry name" value="Aldolase class I"/>
    <property type="match status" value="1"/>
</dbReference>
<evidence type="ECO:0000313" key="4">
    <source>
        <dbReference type="EMBL" id="SFO73014.1"/>
    </source>
</evidence>
<dbReference type="InterPro" id="IPR005675">
    <property type="entry name" value="Citramal_synthase"/>
</dbReference>
<dbReference type="GO" id="GO:0043714">
    <property type="term" value="F:(R)-citramalate synthase activity"/>
    <property type="evidence" value="ECO:0007669"/>
    <property type="project" value="UniProtKB-EC"/>
</dbReference>
<dbReference type="InterPro" id="IPR000891">
    <property type="entry name" value="PYR_CT"/>
</dbReference>
<gene>
    <name evidence="4" type="ORF">SAMN05216601_101484</name>
</gene>
<evidence type="ECO:0000256" key="1">
    <source>
        <dbReference type="ARBA" id="ARBA00029440"/>
    </source>
</evidence>
<dbReference type="STRING" id="658457.SAMN05216601_101484"/>
<dbReference type="PANTHER" id="PTHR43538">
    <property type="entry name" value="ALPHA-IPM SYNTHASE/HOMOCITRATE SYNTHASE"/>
    <property type="match status" value="1"/>
</dbReference>
<dbReference type="GO" id="GO:0019752">
    <property type="term" value="P:carboxylic acid metabolic process"/>
    <property type="evidence" value="ECO:0007669"/>
    <property type="project" value="InterPro"/>
</dbReference>
<dbReference type="RefSeq" id="WP_074936469.1">
    <property type="nucleotide sequence ID" value="NZ_FOWP01000001.1"/>
</dbReference>
<dbReference type="InterPro" id="IPR013785">
    <property type="entry name" value="Aldolase_TIM"/>
</dbReference>
<accession>A0A1I5JJN3</accession>
<protein>
    <submittedName>
        <fullName evidence="4">4-hydroxy 2-oxovalerate aldolase</fullName>
    </submittedName>
</protein>
<evidence type="ECO:0000259" key="3">
    <source>
        <dbReference type="PROSITE" id="PS50991"/>
    </source>
</evidence>
<dbReference type="GO" id="GO:0046912">
    <property type="term" value="F:acyltransferase activity, acyl groups converted into alkyl on transfer"/>
    <property type="evidence" value="ECO:0007669"/>
    <property type="project" value="InterPro"/>
</dbReference>
<evidence type="ECO:0000256" key="2">
    <source>
        <dbReference type="ARBA" id="ARBA00048263"/>
    </source>
</evidence>
<dbReference type="Pfam" id="PF00682">
    <property type="entry name" value="HMGL-like"/>
    <property type="match status" value="1"/>
</dbReference>
<reference evidence="4 5" key="1">
    <citation type="submission" date="2016-10" db="EMBL/GenBank/DDBJ databases">
        <authorList>
            <person name="de Groot N.N."/>
        </authorList>
    </citation>
    <scope>NUCLEOTIDE SEQUENCE [LARGE SCALE GENOMIC DNA]</scope>
    <source>
        <strain evidence="4 5">CCUG 59231</strain>
    </source>
</reference>
<comment type="catalytic activity">
    <reaction evidence="2">
        <text>pyruvate + acetyl-CoA + H2O = (3R)-citramalate + CoA + H(+)</text>
        <dbReference type="Rhea" id="RHEA:19045"/>
        <dbReference type="ChEBI" id="CHEBI:15361"/>
        <dbReference type="ChEBI" id="CHEBI:15377"/>
        <dbReference type="ChEBI" id="CHEBI:15378"/>
        <dbReference type="ChEBI" id="CHEBI:30934"/>
        <dbReference type="ChEBI" id="CHEBI:57287"/>
        <dbReference type="ChEBI" id="CHEBI:57288"/>
        <dbReference type="EC" id="2.3.3.21"/>
    </reaction>
</comment>